<dbReference type="STRING" id="400682.A0A1X7VNW4"/>
<dbReference type="InterPro" id="IPR013078">
    <property type="entry name" value="His_Pase_superF_clade-1"/>
</dbReference>
<dbReference type="PANTHER" id="PTHR47821:SF2">
    <property type="entry name" value="PHOSPHOGLYCERATE MUTASE FAMILY PROTEIN"/>
    <property type="match status" value="1"/>
</dbReference>
<dbReference type="Proteomes" id="UP000007879">
    <property type="component" value="Unassembled WGS sequence"/>
</dbReference>
<sequence length="208" mass="23251">MASNSTGAVSSGLRNRFFIIRHGLAESNVKGVLVSDPANGVDGYGLTDEGKEQAKQAAVQFRSLLSDKEINKIQLVSSDFLRTRQTAEILHSELQLKRPIKFEPRIRERGLGSLELTPVSNVHDMWKSDELDPTSAINGVESVSSMTLRLTRVIKDYDTEYEDLVIVLVSHGDPCQCIHSFFIGLPPNEFRASNRMYGNCEIRELIDK</sequence>
<dbReference type="CDD" id="cd07067">
    <property type="entry name" value="HP_PGM_like"/>
    <property type="match status" value="1"/>
</dbReference>
<reference evidence="1" key="2">
    <citation type="submission" date="2017-05" db="UniProtKB">
        <authorList>
            <consortium name="EnsemblMetazoa"/>
        </authorList>
    </citation>
    <scope>IDENTIFICATION</scope>
</reference>
<dbReference type="SMART" id="SM00855">
    <property type="entry name" value="PGAM"/>
    <property type="match status" value="1"/>
</dbReference>
<proteinExistence type="predicted"/>
<dbReference type="OrthoDB" id="354304at2759"/>
<reference evidence="2" key="1">
    <citation type="journal article" date="2010" name="Nature">
        <title>The Amphimedon queenslandica genome and the evolution of animal complexity.</title>
        <authorList>
            <person name="Srivastava M."/>
            <person name="Simakov O."/>
            <person name="Chapman J."/>
            <person name="Fahey B."/>
            <person name="Gauthier M.E."/>
            <person name="Mitros T."/>
            <person name="Richards G.S."/>
            <person name="Conaco C."/>
            <person name="Dacre M."/>
            <person name="Hellsten U."/>
            <person name="Larroux C."/>
            <person name="Putnam N.H."/>
            <person name="Stanke M."/>
            <person name="Adamska M."/>
            <person name="Darling A."/>
            <person name="Degnan S.M."/>
            <person name="Oakley T.H."/>
            <person name="Plachetzki D.C."/>
            <person name="Zhai Y."/>
            <person name="Adamski M."/>
            <person name="Calcino A."/>
            <person name="Cummins S.F."/>
            <person name="Goodstein D.M."/>
            <person name="Harris C."/>
            <person name="Jackson D.J."/>
            <person name="Leys S.P."/>
            <person name="Shu S."/>
            <person name="Woodcroft B.J."/>
            <person name="Vervoort M."/>
            <person name="Kosik K.S."/>
            <person name="Manning G."/>
            <person name="Degnan B.M."/>
            <person name="Rokhsar D.S."/>
        </authorList>
    </citation>
    <scope>NUCLEOTIDE SEQUENCE [LARGE SCALE GENOMIC DNA]</scope>
</reference>
<name>A0A1X7VNW4_AMPQE</name>
<protein>
    <submittedName>
        <fullName evidence="1">Uncharacterized protein</fullName>
    </submittedName>
</protein>
<dbReference type="SUPFAM" id="SSF53254">
    <property type="entry name" value="Phosphoglycerate mutase-like"/>
    <property type="match status" value="1"/>
</dbReference>
<evidence type="ECO:0000313" key="2">
    <source>
        <dbReference type="Proteomes" id="UP000007879"/>
    </source>
</evidence>
<dbReference type="Pfam" id="PF00300">
    <property type="entry name" value="His_Phos_1"/>
    <property type="match status" value="1"/>
</dbReference>
<accession>A0A1X7VNW4</accession>
<dbReference type="PANTHER" id="PTHR47821">
    <property type="entry name" value="PHOSPHOGLYCERATE MUTASE FAMILY PROTEIN"/>
    <property type="match status" value="1"/>
</dbReference>
<keyword evidence="2" id="KW-1185">Reference proteome</keyword>
<dbReference type="EnsemblMetazoa" id="Aqu2.1.42091_001">
    <property type="protein sequence ID" value="Aqu2.1.42091_001"/>
    <property type="gene ID" value="Aqu2.1.42091"/>
</dbReference>
<dbReference type="InParanoid" id="A0A1X7VNW4"/>
<gene>
    <name evidence="1" type="primary">100641453</name>
</gene>
<dbReference type="AlphaFoldDB" id="A0A1X7VNW4"/>
<evidence type="ECO:0000313" key="1">
    <source>
        <dbReference type="EnsemblMetazoa" id="Aqu2.1.42091_001"/>
    </source>
</evidence>
<dbReference type="eggNOG" id="ENOG502QSKC">
    <property type="taxonomic scope" value="Eukaryota"/>
</dbReference>
<dbReference type="KEGG" id="aqu:100641453"/>
<organism evidence="1">
    <name type="scientific">Amphimedon queenslandica</name>
    <name type="common">Sponge</name>
    <dbReference type="NCBI Taxonomy" id="400682"/>
    <lineage>
        <taxon>Eukaryota</taxon>
        <taxon>Metazoa</taxon>
        <taxon>Porifera</taxon>
        <taxon>Demospongiae</taxon>
        <taxon>Heteroscleromorpha</taxon>
        <taxon>Haplosclerida</taxon>
        <taxon>Niphatidae</taxon>
        <taxon>Amphimedon</taxon>
    </lineage>
</organism>
<dbReference type="InterPro" id="IPR029033">
    <property type="entry name" value="His_PPase_superfam"/>
</dbReference>
<dbReference type="EnsemblMetazoa" id="XM_003383081.3">
    <property type="protein sequence ID" value="XP_003383129.1"/>
    <property type="gene ID" value="LOC100641453"/>
</dbReference>
<dbReference type="Gene3D" id="3.40.50.1240">
    <property type="entry name" value="Phosphoglycerate mutase-like"/>
    <property type="match status" value="1"/>
</dbReference>